<organism evidence="2 3">
    <name type="scientific">Leptospira interrogans serogroup Icterohaemorrhagiae serovar copenhageni (strain Fiocruz L1-130)</name>
    <dbReference type="NCBI Taxonomy" id="267671"/>
    <lineage>
        <taxon>Bacteria</taxon>
        <taxon>Pseudomonadati</taxon>
        <taxon>Spirochaetota</taxon>
        <taxon>Spirochaetia</taxon>
        <taxon>Leptospirales</taxon>
        <taxon>Leptospiraceae</taxon>
        <taxon>Leptospira</taxon>
    </lineage>
</organism>
<gene>
    <name evidence="2" type="ordered locus">LIC_10379</name>
</gene>
<dbReference type="HOGENOM" id="CLU_1584451_0_0_12"/>
<keyword evidence="1" id="KW-0812">Transmembrane</keyword>
<dbReference type="EMBL" id="AE016823">
    <property type="protein sequence ID" value="AAS69002.1"/>
    <property type="molecule type" value="Genomic_DNA"/>
</dbReference>
<feature type="transmembrane region" description="Helical" evidence="1">
    <location>
        <begin position="152"/>
        <end position="169"/>
    </location>
</feature>
<evidence type="ECO:0000313" key="2">
    <source>
        <dbReference type="EMBL" id="AAS69002.1"/>
    </source>
</evidence>
<protein>
    <submittedName>
        <fullName evidence="2">Uncharacterized protein</fullName>
    </submittedName>
</protein>
<dbReference type="AlphaFoldDB" id="Q72VC2"/>
<evidence type="ECO:0000256" key="1">
    <source>
        <dbReference type="SAM" id="Phobius"/>
    </source>
</evidence>
<dbReference type="KEGG" id="lic:LIC_10379"/>
<name>Q72VC2_LEPIC</name>
<keyword evidence="1" id="KW-0472">Membrane</keyword>
<proteinExistence type="predicted"/>
<sequence>MKMIFRFFKILIQIVYPVSFPKKMKDAIQIHLEDSYRDGSFRIFYLFDILISGFRERILSEMRSLRLLWEYDHRSVFGLIILIPWNLFLILIFASLFIGGPGWLKFFHNFPYEKNVPAESVFPFLLFLAGVLLVQDLFLLKKKRSVFKRYSYLFYINMSLVVPFFLILVL</sequence>
<feature type="transmembrane region" description="Helical" evidence="1">
    <location>
        <begin position="76"/>
        <end position="100"/>
    </location>
</feature>
<evidence type="ECO:0000313" key="3">
    <source>
        <dbReference type="Proteomes" id="UP000007037"/>
    </source>
</evidence>
<accession>Q72VC2</accession>
<feature type="transmembrane region" description="Helical" evidence="1">
    <location>
        <begin position="120"/>
        <end position="140"/>
    </location>
</feature>
<keyword evidence="1" id="KW-1133">Transmembrane helix</keyword>
<dbReference type="Proteomes" id="UP000007037">
    <property type="component" value="Chromosome I"/>
</dbReference>
<reference evidence="2 3" key="1">
    <citation type="journal article" date="2004" name="J. Bacteriol.">
        <title>Comparative genomics of two Leptospira interrogans serovars reveals novel insights into physiology and pathogenesis.</title>
        <authorList>
            <person name="Nascimento A.L."/>
            <person name="Ko A.I."/>
            <person name="Martins E.A."/>
            <person name="Monteiro-Vitorello C.B."/>
            <person name="Ho P.L."/>
            <person name="Haake D.A."/>
            <person name="Verjovski-Almeida S."/>
            <person name="Hartskeerl R.A."/>
            <person name="Marques M.V."/>
            <person name="Oliveira M.C."/>
            <person name="Menck C.F."/>
            <person name="Leite L.C."/>
            <person name="Carrer H."/>
            <person name="Coutinho L.L."/>
            <person name="Degrave W.M."/>
            <person name="Dellagostin O.A."/>
            <person name="El-Dorry H."/>
            <person name="Ferro E.S."/>
            <person name="Ferro M.I."/>
            <person name="Furlan L.R."/>
            <person name="Gamberini M."/>
            <person name="Giglioti E.A."/>
            <person name="Goes-Neto A."/>
            <person name="Goldman G.H."/>
            <person name="Goldman M.H."/>
            <person name="Harakava R."/>
            <person name="Jeronimo S.M."/>
            <person name="Junqueira-De-Azevedo I.L."/>
            <person name="Kimura E.T."/>
            <person name="Kuramae E.E."/>
            <person name="Lemos E.G."/>
            <person name="Lemos M.V."/>
            <person name="Marino C.L."/>
            <person name="Nunes L.R."/>
            <person name="De Oliveira R.C."/>
            <person name="Pereira G.G."/>
            <person name="Reis M.S."/>
            <person name="Schriefer A."/>
            <person name="Siqueira W.J."/>
            <person name="Sommer P."/>
            <person name="Tsai S.M."/>
            <person name="Simpson A.J."/>
            <person name="Ferro J.A."/>
            <person name="Camargo L.E."/>
            <person name="Kitajima J.P."/>
            <person name="Setubal J.C."/>
            <person name="Van Sluys M.A."/>
        </authorList>
    </citation>
    <scope>NUCLEOTIDE SEQUENCE [LARGE SCALE GENOMIC DNA]</scope>
    <source>
        <strain evidence="2 3">Fiocruz L1-130</strain>
    </source>
</reference>